<dbReference type="PANTHER" id="PTHR13966:SF5">
    <property type="entry name" value="ENDONUCLEASE G, MITOCHONDRIAL"/>
    <property type="match status" value="1"/>
</dbReference>
<dbReference type="RefSeq" id="WP_189642175.1">
    <property type="nucleotide sequence ID" value="NZ_BNAL01000004.1"/>
</dbReference>
<organism evidence="11 12">
    <name type="scientific">Deinococcus piscis</name>
    <dbReference type="NCBI Taxonomy" id="394230"/>
    <lineage>
        <taxon>Bacteria</taxon>
        <taxon>Thermotogati</taxon>
        <taxon>Deinococcota</taxon>
        <taxon>Deinococci</taxon>
        <taxon>Deinococcales</taxon>
        <taxon>Deinococcaceae</taxon>
        <taxon>Deinococcus</taxon>
    </lineage>
</organism>
<evidence type="ECO:0000259" key="9">
    <source>
        <dbReference type="SMART" id="SM00477"/>
    </source>
</evidence>
<evidence type="ECO:0000256" key="4">
    <source>
        <dbReference type="ARBA" id="ARBA00022723"/>
    </source>
</evidence>
<comment type="cofactor">
    <cofactor evidence="1 8">
        <name>Mg(2+)</name>
        <dbReference type="ChEBI" id="CHEBI:18420"/>
    </cofactor>
</comment>
<dbReference type="Pfam" id="PF01223">
    <property type="entry name" value="Endonuclease_NS"/>
    <property type="match status" value="1"/>
</dbReference>
<dbReference type="CDD" id="cd00091">
    <property type="entry name" value="NUC"/>
    <property type="match status" value="1"/>
</dbReference>
<evidence type="ECO:0000256" key="2">
    <source>
        <dbReference type="ARBA" id="ARBA00010052"/>
    </source>
</evidence>
<keyword evidence="7" id="KW-0460">Magnesium</keyword>
<comment type="caution">
    <text evidence="11">The sequence shown here is derived from an EMBL/GenBank/DDBJ whole genome shotgun (WGS) entry which is preliminary data.</text>
</comment>
<dbReference type="SMART" id="SM00477">
    <property type="entry name" value="NUC"/>
    <property type="match status" value="1"/>
</dbReference>
<evidence type="ECO:0000256" key="5">
    <source>
        <dbReference type="ARBA" id="ARBA00022759"/>
    </source>
</evidence>
<keyword evidence="6 8" id="KW-0378">Hydrolase</keyword>
<evidence type="ECO:0000256" key="6">
    <source>
        <dbReference type="ARBA" id="ARBA00022801"/>
    </source>
</evidence>
<dbReference type="PROSITE" id="PS01070">
    <property type="entry name" value="NUCLEASE_NON_SPEC"/>
    <property type="match status" value="1"/>
</dbReference>
<dbReference type="InterPro" id="IPR001604">
    <property type="entry name" value="Endo_G_ENPP1-like_dom"/>
</dbReference>
<dbReference type="InterPro" id="IPR044929">
    <property type="entry name" value="DNA/RNA_non-sp_Endonuclease_sf"/>
</dbReference>
<dbReference type="PANTHER" id="PTHR13966">
    <property type="entry name" value="ENDONUCLEASE RELATED"/>
    <property type="match status" value="1"/>
</dbReference>
<dbReference type="InterPro" id="IPR018524">
    <property type="entry name" value="DNA/RNA_endonuclease_AS"/>
</dbReference>
<proteinExistence type="inferred from homology"/>
<evidence type="ECO:0000256" key="8">
    <source>
        <dbReference type="RuleBase" id="RU366055"/>
    </source>
</evidence>
<gene>
    <name evidence="11" type="ORF">GCM10017783_05800</name>
</gene>
<evidence type="ECO:0000259" key="10">
    <source>
        <dbReference type="SMART" id="SM00892"/>
    </source>
</evidence>
<feature type="domain" description="ENPP1-3/EXOG-like endonuclease/phosphodiesterase" evidence="9">
    <location>
        <begin position="83"/>
        <end position="273"/>
    </location>
</feature>
<dbReference type="EMBL" id="BNAL01000004">
    <property type="protein sequence ID" value="GHF96744.1"/>
    <property type="molecule type" value="Genomic_DNA"/>
</dbReference>
<protein>
    <recommendedName>
        <fullName evidence="8">Endonuclease</fullName>
        <ecNumber evidence="8">3.1.30.-</ecNumber>
    </recommendedName>
</protein>
<dbReference type="Gene3D" id="3.40.570.10">
    <property type="entry name" value="Extracellular Endonuclease, subunit A"/>
    <property type="match status" value="1"/>
</dbReference>
<keyword evidence="5 8" id="KW-0255">Endonuclease</keyword>
<feature type="domain" description="DNA/RNA non-specific endonuclease/pyrophosphatase/phosphodiesterase" evidence="10">
    <location>
        <begin position="82"/>
        <end position="270"/>
    </location>
</feature>
<reference evidence="12" key="1">
    <citation type="journal article" date="2019" name="Int. J. Syst. Evol. Microbiol.">
        <title>The Global Catalogue of Microorganisms (GCM) 10K type strain sequencing project: providing services to taxonomists for standard genome sequencing and annotation.</title>
        <authorList>
            <consortium name="The Broad Institute Genomics Platform"/>
            <consortium name="The Broad Institute Genome Sequencing Center for Infectious Disease"/>
            <person name="Wu L."/>
            <person name="Ma J."/>
        </authorList>
    </citation>
    <scope>NUCLEOTIDE SEQUENCE [LARGE SCALE GENOMIC DNA]</scope>
    <source>
        <strain evidence="12">CGMCC 1.18439</strain>
    </source>
</reference>
<dbReference type="SMART" id="SM00892">
    <property type="entry name" value="Endonuclease_NS"/>
    <property type="match status" value="1"/>
</dbReference>
<comment type="similarity">
    <text evidence="2 8">Belongs to the DNA/RNA non-specific endonuclease family.</text>
</comment>
<dbReference type="InterPro" id="IPR020821">
    <property type="entry name" value="ENPP1-3/EXOG-like_nuc-like"/>
</dbReference>
<dbReference type="InterPro" id="IPR044925">
    <property type="entry name" value="His-Me_finger_sf"/>
</dbReference>
<dbReference type="EC" id="3.1.30.-" evidence="8"/>
<dbReference type="Proteomes" id="UP000632154">
    <property type="component" value="Unassembled WGS sequence"/>
</dbReference>
<evidence type="ECO:0000256" key="3">
    <source>
        <dbReference type="ARBA" id="ARBA00022722"/>
    </source>
</evidence>
<keyword evidence="4 8" id="KW-0479">Metal-binding</keyword>
<evidence type="ECO:0000256" key="1">
    <source>
        <dbReference type="ARBA" id="ARBA00001946"/>
    </source>
</evidence>
<accession>A0ABQ3K1Q6</accession>
<keyword evidence="12" id="KW-1185">Reference proteome</keyword>
<evidence type="ECO:0000313" key="11">
    <source>
        <dbReference type="EMBL" id="GHF96744.1"/>
    </source>
</evidence>
<evidence type="ECO:0000256" key="7">
    <source>
        <dbReference type="ARBA" id="ARBA00022842"/>
    </source>
</evidence>
<evidence type="ECO:0000313" key="12">
    <source>
        <dbReference type="Proteomes" id="UP000632154"/>
    </source>
</evidence>
<sequence>MPRTSSSRKARRQAGISQATLSLLGLLLAAGAALWGCGEDVQLPRPPGDSVPGASGDTGQCRDEWRGGIPTLGGNTPTRLLCRQEYVALYDPQRRVPRVVGEYLVPTEFDGNVQRQDNFVPDPDLPTGESAELNDYRRSGYDRGHMAPAADFKSSAQAMAESFYLSNMVPQNHDMNTGVWAALESATRACAKDRGGVFVLTGPVLGKNPAIIGGGVAVPDALFKVIVSGKEARAFVIPNKDQASDTNFGRYEVTPEMVEGLTSLTLFPDGSVPLDKPGRFCRGSFGG</sequence>
<name>A0ABQ3K1Q6_9DEIO</name>
<keyword evidence="3 8" id="KW-0540">Nuclease</keyword>
<dbReference type="InterPro" id="IPR040255">
    <property type="entry name" value="Non-specific_endonuclease"/>
</dbReference>
<dbReference type="SUPFAM" id="SSF54060">
    <property type="entry name" value="His-Me finger endonucleases"/>
    <property type="match status" value="1"/>
</dbReference>